<feature type="signal peptide" evidence="1">
    <location>
        <begin position="1"/>
        <end position="23"/>
    </location>
</feature>
<dbReference type="EMBL" id="WIXE01015904">
    <property type="protein sequence ID" value="KAK5973102.1"/>
    <property type="molecule type" value="Genomic_DNA"/>
</dbReference>
<organism evidence="2 3">
    <name type="scientific">Trichostrongylus colubriformis</name>
    <name type="common">Black scour worm</name>
    <dbReference type="NCBI Taxonomy" id="6319"/>
    <lineage>
        <taxon>Eukaryota</taxon>
        <taxon>Metazoa</taxon>
        <taxon>Ecdysozoa</taxon>
        <taxon>Nematoda</taxon>
        <taxon>Chromadorea</taxon>
        <taxon>Rhabditida</taxon>
        <taxon>Rhabditina</taxon>
        <taxon>Rhabditomorpha</taxon>
        <taxon>Strongyloidea</taxon>
        <taxon>Trichostrongylidae</taxon>
        <taxon>Trichostrongylus</taxon>
    </lineage>
</organism>
<dbReference type="Proteomes" id="UP001331761">
    <property type="component" value="Unassembled WGS sequence"/>
</dbReference>
<protein>
    <submittedName>
        <fullName evidence="2">Uncharacterized protein</fullName>
    </submittedName>
</protein>
<gene>
    <name evidence="2" type="ORF">GCK32_012712</name>
</gene>
<dbReference type="AlphaFoldDB" id="A0AAN8F6D7"/>
<comment type="caution">
    <text evidence="2">The sequence shown here is derived from an EMBL/GenBank/DDBJ whole genome shotgun (WGS) entry which is preliminary data.</text>
</comment>
<evidence type="ECO:0000256" key="1">
    <source>
        <dbReference type="SAM" id="SignalP"/>
    </source>
</evidence>
<evidence type="ECO:0000313" key="2">
    <source>
        <dbReference type="EMBL" id="KAK5973102.1"/>
    </source>
</evidence>
<reference evidence="2 3" key="1">
    <citation type="submission" date="2019-10" db="EMBL/GenBank/DDBJ databases">
        <title>Assembly and Annotation for the nematode Trichostrongylus colubriformis.</title>
        <authorList>
            <person name="Martin J."/>
        </authorList>
    </citation>
    <scope>NUCLEOTIDE SEQUENCE [LARGE SCALE GENOMIC DNA]</scope>
    <source>
        <strain evidence="2">G859</strain>
        <tissue evidence="2">Whole worm</tissue>
    </source>
</reference>
<sequence length="110" mass="12106">MYILFIIVMIFVLVITLTRLACGAIPPVIEDLCFLRPPQCNLICTTGYQRSATGGCVCACATDPCQAKLCAVGEHCVTLNSVARCLQNSGKGHRLQNLYNFQINLKYYSL</sequence>
<proteinExistence type="predicted"/>
<accession>A0AAN8F6D7</accession>
<name>A0AAN8F6D7_TRICO</name>
<keyword evidence="3" id="KW-1185">Reference proteome</keyword>
<keyword evidence="1" id="KW-0732">Signal</keyword>
<evidence type="ECO:0000313" key="3">
    <source>
        <dbReference type="Proteomes" id="UP001331761"/>
    </source>
</evidence>
<feature type="chain" id="PRO_5042818247" evidence="1">
    <location>
        <begin position="24"/>
        <end position="110"/>
    </location>
</feature>